<dbReference type="Pfam" id="PF02321">
    <property type="entry name" value="OEP"/>
    <property type="match status" value="2"/>
</dbReference>
<keyword evidence="8" id="KW-0732">Signal</keyword>
<keyword evidence="3" id="KW-0813">Transport</keyword>
<keyword evidence="10" id="KW-1185">Reference proteome</keyword>
<dbReference type="InterPro" id="IPR003423">
    <property type="entry name" value="OMP_efflux"/>
</dbReference>
<evidence type="ECO:0000256" key="2">
    <source>
        <dbReference type="ARBA" id="ARBA00007613"/>
    </source>
</evidence>
<feature type="chain" id="PRO_5045418208" evidence="8">
    <location>
        <begin position="24"/>
        <end position="445"/>
    </location>
</feature>
<evidence type="ECO:0000256" key="3">
    <source>
        <dbReference type="ARBA" id="ARBA00022448"/>
    </source>
</evidence>
<comment type="similarity">
    <text evidence="2">Belongs to the outer membrane factor (OMF) (TC 1.B.17) family.</text>
</comment>
<reference evidence="10" key="1">
    <citation type="journal article" date="2019" name="Int. J. Syst. Evol. Microbiol.">
        <title>The Global Catalogue of Microorganisms (GCM) 10K type strain sequencing project: providing services to taxonomists for standard genome sequencing and annotation.</title>
        <authorList>
            <consortium name="The Broad Institute Genomics Platform"/>
            <consortium name="The Broad Institute Genome Sequencing Center for Infectious Disease"/>
            <person name="Wu L."/>
            <person name="Ma J."/>
        </authorList>
    </citation>
    <scope>NUCLEOTIDE SEQUENCE [LARGE SCALE GENOMIC DNA]</scope>
    <source>
        <strain evidence="10">CGMCC 4.7393</strain>
    </source>
</reference>
<evidence type="ECO:0000256" key="6">
    <source>
        <dbReference type="ARBA" id="ARBA00023136"/>
    </source>
</evidence>
<evidence type="ECO:0000256" key="1">
    <source>
        <dbReference type="ARBA" id="ARBA00004442"/>
    </source>
</evidence>
<keyword evidence="4" id="KW-1134">Transmembrane beta strand</keyword>
<dbReference type="PANTHER" id="PTHR30026:SF20">
    <property type="entry name" value="OUTER MEMBRANE PROTEIN TOLC"/>
    <property type="match status" value="1"/>
</dbReference>
<dbReference type="Proteomes" id="UP001596405">
    <property type="component" value="Unassembled WGS sequence"/>
</dbReference>
<dbReference type="PANTHER" id="PTHR30026">
    <property type="entry name" value="OUTER MEMBRANE PROTEIN TOLC"/>
    <property type="match status" value="1"/>
</dbReference>
<comment type="caution">
    <text evidence="9">The sequence shown here is derived from an EMBL/GenBank/DDBJ whole genome shotgun (WGS) entry which is preliminary data.</text>
</comment>
<proteinExistence type="inferred from homology"/>
<keyword evidence="5" id="KW-0812">Transmembrane</keyword>
<evidence type="ECO:0000256" key="7">
    <source>
        <dbReference type="ARBA" id="ARBA00023237"/>
    </source>
</evidence>
<feature type="signal peptide" evidence="8">
    <location>
        <begin position="1"/>
        <end position="23"/>
    </location>
</feature>
<evidence type="ECO:0000256" key="5">
    <source>
        <dbReference type="ARBA" id="ARBA00022692"/>
    </source>
</evidence>
<evidence type="ECO:0000256" key="4">
    <source>
        <dbReference type="ARBA" id="ARBA00022452"/>
    </source>
</evidence>
<dbReference type="RefSeq" id="WP_066618480.1">
    <property type="nucleotide sequence ID" value="NZ_JBHSYQ010000003.1"/>
</dbReference>
<name>A0ABW2DJ12_9BACT</name>
<sequence length="445" mass="49930">MNLYKKLSALVAVAVLTVTAASAQEFLTLEEAVRIGLEKNYAIEIARRNVELAQNNVTLGNAGFLPTVDARATRTFDNRDSRQEFETNPAREVSGARSNSLNSSLNFNWTIFDGMGMFVNLDRLRTLKISEELLTKATVETTVADISNAYYEVVRQAKKIQPLIDAVSLSAERVELIREQYRVGVAAKVAILTAEVDYNADRTELLRQQENLKTAQINLNQLLARDPDLEFNVIDTIQVITSLELNESRIQALNQNPALLRARVNQELAVLDLRSAQASRFPVLGVTSAYVFNRSESEPLNPFSPISNQSKGFNYGLTLAVPLFNGFNRTRLAQNARILIETSRIALSQTQQLVESDVARAYSRYQNRLRILDLEESNIQLARQNAEVAMERYKLGLLTALELREAQRNQLVAENRLIDIQFEAKAAEIELRRLSSTLVIEGVAQ</sequence>
<keyword evidence="7" id="KW-0998">Cell outer membrane</keyword>
<evidence type="ECO:0000313" key="10">
    <source>
        <dbReference type="Proteomes" id="UP001596405"/>
    </source>
</evidence>
<evidence type="ECO:0000313" key="9">
    <source>
        <dbReference type="EMBL" id="MFC6997804.1"/>
    </source>
</evidence>
<keyword evidence="6" id="KW-0472">Membrane</keyword>
<dbReference type="InterPro" id="IPR051906">
    <property type="entry name" value="TolC-like"/>
</dbReference>
<evidence type="ECO:0000256" key="8">
    <source>
        <dbReference type="SAM" id="SignalP"/>
    </source>
</evidence>
<accession>A0ABW2DJ12</accession>
<organism evidence="9 10">
    <name type="scientific">Rufibacter roseus</name>
    <dbReference type="NCBI Taxonomy" id="1567108"/>
    <lineage>
        <taxon>Bacteria</taxon>
        <taxon>Pseudomonadati</taxon>
        <taxon>Bacteroidota</taxon>
        <taxon>Cytophagia</taxon>
        <taxon>Cytophagales</taxon>
        <taxon>Hymenobacteraceae</taxon>
        <taxon>Rufibacter</taxon>
    </lineage>
</organism>
<dbReference type="SUPFAM" id="SSF56954">
    <property type="entry name" value="Outer membrane efflux proteins (OEP)"/>
    <property type="match status" value="1"/>
</dbReference>
<protein>
    <submittedName>
        <fullName evidence="9">TolC family protein</fullName>
    </submittedName>
</protein>
<gene>
    <name evidence="9" type="ORF">ACFQHR_09210</name>
</gene>
<comment type="subcellular location">
    <subcellularLocation>
        <location evidence="1">Cell outer membrane</location>
    </subcellularLocation>
</comment>
<dbReference type="EMBL" id="JBHSYQ010000003">
    <property type="protein sequence ID" value="MFC6997804.1"/>
    <property type="molecule type" value="Genomic_DNA"/>
</dbReference>
<dbReference type="Gene3D" id="1.20.1600.10">
    <property type="entry name" value="Outer membrane efflux proteins (OEP)"/>
    <property type="match status" value="1"/>
</dbReference>